<dbReference type="Gene3D" id="1.10.357.10">
    <property type="entry name" value="Tetracycline Repressor, domain 2"/>
    <property type="match status" value="1"/>
</dbReference>
<dbReference type="GO" id="GO:0000976">
    <property type="term" value="F:transcription cis-regulatory region binding"/>
    <property type="evidence" value="ECO:0007669"/>
    <property type="project" value="TreeGrafter"/>
</dbReference>
<dbReference type="InterPro" id="IPR009057">
    <property type="entry name" value="Homeodomain-like_sf"/>
</dbReference>
<dbReference type="FunFam" id="1.10.10.60:FF:000141">
    <property type="entry name" value="TetR family transcriptional regulator"/>
    <property type="match status" value="1"/>
</dbReference>
<evidence type="ECO:0000256" key="1">
    <source>
        <dbReference type="ARBA" id="ARBA00023015"/>
    </source>
</evidence>
<dbReference type="EMBL" id="JACCFS010000001">
    <property type="protein sequence ID" value="NYJ33122.1"/>
    <property type="molecule type" value="Genomic_DNA"/>
</dbReference>
<protein>
    <submittedName>
        <fullName evidence="6">AcrR family transcriptional regulator</fullName>
    </submittedName>
</protein>
<dbReference type="Pfam" id="PF00440">
    <property type="entry name" value="TetR_N"/>
    <property type="match status" value="1"/>
</dbReference>
<dbReference type="GO" id="GO:0045892">
    <property type="term" value="P:negative regulation of DNA-templated transcription"/>
    <property type="evidence" value="ECO:0007669"/>
    <property type="project" value="UniProtKB-ARBA"/>
</dbReference>
<dbReference type="Proteomes" id="UP000572051">
    <property type="component" value="Unassembled WGS sequence"/>
</dbReference>
<accession>A0A7Z0J8V7</accession>
<evidence type="ECO:0000256" key="4">
    <source>
        <dbReference type="PROSITE-ProRule" id="PRU00335"/>
    </source>
</evidence>
<dbReference type="SUPFAM" id="SSF46689">
    <property type="entry name" value="Homeodomain-like"/>
    <property type="match status" value="1"/>
</dbReference>
<keyword evidence="1" id="KW-0805">Transcription regulation</keyword>
<dbReference type="InterPro" id="IPR050109">
    <property type="entry name" value="HTH-type_TetR-like_transc_reg"/>
</dbReference>
<dbReference type="RefSeq" id="WP_312889118.1">
    <property type="nucleotide sequence ID" value="NZ_JACCFS010000001.1"/>
</dbReference>
<evidence type="ECO:0000256" key="2">
    <source>
        <dbReference type="ARBA" id="ARBA00023125"/>
    </source>
</evidence>
<keyword evidence="2 4" id="KW-0238">DNA-binding</keyword>
<evidence type="ECO:0000259" key="5">
    <source>
        <dbReference type="PROSITE" id="PS50977"/>
    </source>
</evidence>
<proteinExistence type="predicted"/>
<dbReference type="InterPro" id="IPR001647">
    <property type="entry name" value="HTH_TetR"/>
</dbReference>
<dbReference type="PRINTS" id="PR00455">
    <property type="entry name" value="HTHTETR"/>
</dbReference>
<dbReference type="Pfam" id="PF14246">
    <property type="entry name" value="TetR_C_7"/>
    <property type="match status" value="1"/>
</dbReference>
<dbReference type="PANTHER" id="PTHR30055">
    <property type="entry name" value="HTH-TYPE TRANSCRIPTIONAL REGULATOR RUTR"/>
    <property type="match status" value="1"/>
</dbReference>
<name>A0A7Z0J8V7_9ACTN</name>
<evidence type="ECO:0000313" key="6">
    <source>
        <dbReference type="EMBL" id="NYJ33122.1"/>
    </source>
</evidence>
<organism evidence="6 7">
    <name type="scientific">Nocardiopsis aegyptia</name>
    <dbReference type="NCBI Taxonomy" id="220378"/>
    <lineage>
        <taxon>Bacteria</taxon>
        <taxon>Bacillati</taxon>
        <taxon>Actinomycetota</taxon>
        <taxon>Actinomycetes</taxon>
        <taxon>Streptosporangiales</taxon>
        <taxon>Nocardiopsidaceae</taxon>
        <taxon>Nocardiopsis</taxon>
    </lineage>
</organism>
<keyword evidence="3" id="KW-0804">Transcription</keyword>
<dbReference type="InterPro" id="IPR039536">
    <property type="entry name" value="TetR_C_Proteobacteria"/>
</dbReference>
<keyword evidence="7" id="KW-1185">Reference proteome</keyword>
<dbReference type="GO" id="GO:0003700">
    <property type="term" value="F:DNA-binding transcription factor activity"/>
    <property type="evidence" value="ECO:0007669"/>
    <property type="project" value="TreeGrafter"/>
</dbReference>
<feature type="domain" description="HTH tetR-type" evidence="5">
    <location>
        <begin position="6"/>
        <end position="66"/>
    </location>
</feature>
<evidence type="ECO:0000313" key="7">
    <source>
        <dbReference type="Proteomes" id="UP000572051"/>
    </source>
</evidence>
<gene>
    <name evidence="6" type="ORF">HNR10_001003</name>
</gene>
<comment type="caution">
    <text evidence="6">The sequence shown here is derived from an EMBL/GenBank/DDBJ whole genome shotgun (WGS) entry which is preliminary data.</text>
</comment>
<dbReference type="InterPro" id="IPR036271">
    <property type="entry name" value="Tet_transcr_reg_TetR-rel_C_sf"/>
</dbReference>
<feature type="DNA-binding region" description="H-T-H motif" evidence="4">
    <location>
        <begin position="29"/>
        <end position="48"/>
    </location>
</feature>
<evidence type="ECO:0000256" key="3">
    <source>
        <dbReference type="ARBA" id="ARBA00023163"/>
    </source>
</evidence>
<dbReference type="PROSITE" id="PS50977">
    <property type="entry name" value="HTH_TETR_2"/>
    <property type="match status" value="1"/>
</dbReference>
<dbReference type="PANTHER" id="PTHR30055:SF146">
    <property type="entry name" value="HTH-TYPE TRANSCRIPTIONAL DUAL REGULATOR CECR"/>
    <property type="match status" value="1"/>
</dbReference>
<dbReference type="SUPFAM" id="SSF48498">
    <property type="entry name" value="Tetracyclin repressor-like, C-terminal domain"/>
    <property type="match status" value="1"/>
</dbReference>
<reference evidence="6 7" key="1">
    <citation type="submission" date="2020-07" db="EMBL/GenBank/DDBJ databases">
        <title>Sequencing the genomes of 1000 actinobacteria strains.</title>
        <authorList>
            <person name="Klenk H.-P."/>
        </authorList>
    </citation>
    <scope>NUCLEOTIDE SEQUENCE [LARGE SCALE GENOMIC DNA]</scope>
    <source>
        <strain evidence="6 7">DSM 44442</strain>
    </source>
</reference>
<sequence>MRPSSVHKREAALEAAERQFLATGYESVTMDSIATGSGVAKQTLYSHFGSKRALFLELVASKTAAASDQVLAEPPPIDRRTDPRAVLREVLVSQLGTVLTPALIGLRRLVIGEATRSPELAAALYEHGPRTAVTALAAILRRCSDLALLRVADAERAATHLNWLVMGEPVNRAMLLGDDAAYMDDAEIGRHVDDALDTFLPSVTPPGDPLS</sequence>
<dbReference type="AlphaFoldDB" id="A0A7Z0J8V7"/>